<organism evidence="8 9">
    <name type="scientific">Shimazuella alba</name>
    <dbReference type="NCBI Taxonomy" id="2690964"/>
    <lineage>
        <taxon>Bacteria</taxon>
        <taxon>Bacillati</taxon>
        <taxon>Bacillota</taxon>
        <taxon>Bacilli</taxon>
        <taxon>Bacillales</taxon>
        <taxon>Thermoactinomycetaceae</taxon>
        <taxon>Shimazuella</taxon>
    </lineage>
</organism>
<dbReference type="Pfam" id="PF25997">
    <property type="entry name" value="BSH_YhbJ"/>
    <property type="match status" value="1"/>
</dbReference>
<feature type="domain" description="YhbJ barrel-sandwich hybrid" evidence="7">
    <location>
        <begin position="42"/>
        <end position="109"/>
    </location>
</feature>
<dbReference type="InterPro" id="IPR011053">
    <property type="entry name" value="Single_hybrid_motif"/>
</dbReference>
<protein>
    <submittedName>
        <fullName evidence="8">HlyD family efflux transporter periplasmic adaptor subunit</fullName>
    </submittedName>
</protein>
<dbReference type="Gene3D" id="2.40.50.100">
    <property type="match status" value="1"/>
</dbReference>
<dbReference type="InterPro" id="IPR058636">
    <property type="entry name" value="Beta-barrel_YknX"/>
</dbReference>
<evidence type="ECO:0000256" key="2">
    <source>
        <dbReference type="ARBA" id="ARBA00009477"/>
    </source>
</evidence>
<keyword evidence="4" id="KW-1133">Transmembrane helix</keyword>
<dbReference type="InterPro" id="IPR058635">
    <property type="entry name" value="BSH_YhbJ"/>
</dbReference>
<dbReference type="SUPFAM" id="SSF51230">
    <property type="entry name" value="Single hybrid motif"/>
    <property type="match status" value="1"/>
</dbReference>
<evidence type="ECO:0000259" key="7">
    <source>
        <dbReference type="Pfam" id="PF25997"/>
    </source>
</evidence>
<evidence type="ECO:0000256" key="5">
    <source>
        <dbReference type="ARBA" id="ARBA00023136"/>
    </source>
</evidence>
<dbReference type="InterPro" id="IPR050739">
    <property type="entry name" value="MFP"/>
</dbReference>
<comment type="subcellular location">
    <subcellularLocation>
        <location evidence="1">Membrane</location>
        <topology evidence="1">Single-pass membrane protein</topology>
    </subcellularLocation>
</comment>
<sequence>MKQWLTTIIVIIVVIGVGAFGYQYVSDQQTYISTDNATVQADLSTLDATQSGVLANWKIKEGDILKQGDVVGKITDQTLPSKTNGTVVKTSVYARQNVLQGQTLAQIADLDQSYVLAYIDEDQISSVKLGQDVKVTIESLSDDFYDGKVMEIGLATGAFYNETETSSASSEQEVQRIPVKISVENLPVNRLTLGVHAEVKIER</sequence>
<keyword evidence="3" id="KW-0812">Transmembrane</keyword>
<comment type="similarity">
    <text evidence="2">Belongs to the membrane fusion protein (MFP) (TC 8.A.1) family.</text>
</comment>
<evidence type="ECO:0000313" key="8">
    <source>
        <dbReference type="EMBL" id="MXQ52712.1"/>
    </source>
</evidence>
<dbReference type="AlphaFoldDB" id="A0A6I4VXF1"/>
<keyword evidence="5" id="KW-0472">Membrane</keyword>
<dbReference type="PANTHER" id="PTHR30386:SF26">
    <property type="entry name" value="TRANSPORT PROTEIN COMB"/>
    <property type="match status" value="1"/>
</dbReference>
<feature type="domain" description="YknX-like beta-barrel" evidence="6">
    <location>
        <begin position="116"/>
        <end position="201"/>
    </location>
</feature>
<comment type="caution">
    <text evidence="8">The sequence shown here is derived from an EMBL/GenBank/DDBJ whole genome shotgun (WGS) entry which is preliminary data.</text>
</comment>
<name>A0A6I4VXF1_9BACL</name>
<dbReference type="PANTHER" id="PTHR30386">
    <property type="entry name" value="MEMBRANE FUSION SUBUNIT OF EMRAB-TOLC MULTIDRUG EFFLUX PUMP"/>
    <property type="match status" value="1"/>
</dbReference>
<dbReference type="GO" id="GO:0016020">
    <property type="term" value="C:membrane"/>
    <property type="evidence" value="ECO:0007669"/>
    <property type="project" value="UniProtKB-SubCell"/>
</dbReference>
<accession>A0A6I4VXF1</accession>
<dbReference type="Proteomes" id="UP000430692">
    <property type="component" value="Unassembled WGS sequence"/>
</dbReference>
<evidence type="ECO:0000313" key="9">
    <source>
        <dbReference type="Proteomes" id="UP000430692"/>
    </source>
</evidence>
<dbReference type="RefSeq" id="WP_160799862.1">
    <property type="nucleotide sequence ID" value="NZ_WUUL01000002.1"/>
</dbReference>
<keyword evidence="9" id="KW-1185">Reference proteome</keyword>
<evidence type="ECO:0000259" key="6">
    <source>
        <dbReference type="Pfam" id="PF25990"/>
    </source>
</evidence>
<evidence type="ECO:0000256" key="1">
    <source>
        <dbReference type="ARBA" id="ARBA00004167"/>
    </source>
</evidence>
<reference evidence="8 9" key="1">
    <citation type="submission" date="2019-12" db="EMBL/GenBank/DDBJ databases">
        <title>Whole-genome analyses of novel actinobacteria.</title>
        <authorList>
            <person name="Sahin N."/>
            <person name="Saygin H."/>
        </authorList>
    </citation>
    <scope>NUCLEOTIDE SEQUENCE [LARGE SCALE GENOMIC DNA]</scope>
    <source>
        <strain evidence="8 9">KC615</strain>
    </source>
</reference>
<dbReference type="Pfam" id="PF25990">
    <property type="entry name" value="Beta-barrel_YknX"/>
    <property type="match status" value="1"/>
</dbReference>
<evidence type="ECO:0000256" key="4">
    <source>
        <dbReference type="ARBA" id="ARBA00022989"/>
    </source>
</evidence>
<proteinExistence type="inferred from homology"/>
<evidence type="ECO:0000256" key="3">
    <source>
        <dbReference type="ARBA" id="ARBA00022692"/>
    </source>
</evidence>
<gene>
    <name evidence="8" type="ORF">GSM42_02995</name>
</gene>
<dbReference type="Gene3D" id="2.40.30.170">
    <property type="match status" value="1"/>
</dbReference>
<dbReference type="EMBL" id="WUUL01000002">
    <property type="protein sequence ID" value="MXQ52712.1"/>
    <property type="molecule type" value="Genomic_DNA"/>
</dbReference>